<dbReference type="Pfam" id="PF05192">
    <property type="entry name" value="MutS_III"/>
    <property type="match status" value="1"/>
</dbReference>
<dbReference type="PROSITE" id="PS00486">
    <property type="entry name" value="DNA_MISMATCH_REPAIR_2"/>
    <property type="match status" value="1"/>
</dbReference>
<dbReference type="GO" id="GO:0006298">
    <property type="term" value="P:mismatch repair"/>
    <property type="evidence" value="ECO:0007669"/>
    <property type="project" value="UniProtKB-UniRule"/>
</dbReference>
<dbReference type="FunCoup" id="E8QXY9">
    <property type="interactions" value="412"/>
</dbReference>
<dbReference type="GO" id="GO:0030983">
    <property type="term" value="F:mismatched DNA binding"/>
    <property type="evidence" value="ECO:0007669"/>
    <property type="project" value="InterPro"/>
</dbReference>
<dbReference type="Proteomes" id="UP000008631">
    <property type="component" value="Chromosome"/>
</dbReference>
<dbReference type="EMBL" id="CP002353">
    <property type="protein sequence ID" value="ADV60968.1"/>
    <property type="molecule type" value="Genomic_DNA"/>
</dbReference>
<dbReference type="InterPro" id="IPR017261">
    <property type="entry name" value="DNA_mismatch_repair_MutS/MSH"/>
</dbReference>
<dbReference type="InterPro" id="IPR007695">
    <property type="entry name" value="DNA_mismatch_repair_MutS-lik_N"/>
</dbReference>
<dbReference type="FunFam" id="3.40.1170.10:FF:000001">
    <property type="entry name" value="DNA mismatch repair protein MutS"/>
    <property type="match status" value="1"/>
</dbReference>
<name>E8QXY9_ISOPI</name>
<dbReference type="InterPro" id="IPR016151">
    <property type="entry name" value="DNA_mismatch_repair_MutS_N"/>
</dbReference>
<evidence type="ECO:0000256" key="11">
    <source>
        <dbReference type="SAM" id="MobiDB-lite"/>
    </source>
</evidence>
<dbReference type="SUPFAM" id="SSF48334">
    <property type="entry name" value="DNA repair protein MutS, domain III"/>
    <property type="match status" value="1"/>
</dbReference>
<dbReference type="HOGENOM" id="CLU_002472_3_1_0"/>
<dbReference type="NCBIfam" id="TIGR01070">
    <property type="entry name" value="mutS1"/>
    <property type="match status" value="1"/>
</dbReference>
<feature type="domain" description="DNA mismatch repair proteins mutS family" evidence="12">
    <location>
        <begin position="695"/>
        <end position="711"/>
    </location>
</feature>
<evidence type="ECO:0000256" key="6">
    <source>
        <dbReference type="ARBA" id="ARBA00023125"/>
    </source>
</evidence>
<proteinExistence type="inferred from homology"/>
<dbReference type="RefSeq" id="WP_013563257.1">
    <property type="nucleotide sequence ID" value="NC_014962.1"/>
</dbReference>
<dbReference type="GO" id="GO:0005524">
    <property type="term" value="F:ATP binding"/>
    <property type="evidence" value="ECO:0007669"/>
    <property type="project" value="UniProtKB-UniRule"/>
</dbReference>
<feature type="compositionally biased region" description="Basic and acidic residues" evidence="11">
    <location>
        <begin position="810"/>
        <end position="826"/>
    </location>
</feature>
<dbReference type="SUPFAM" id="SSF55271">
    <property type="entry name" value="DNA repair protein MutS, domain I"/>
    <property type="match status" value="1"/>
</dbReference>
<gene>
    <name evidence="9" type="primary">mutS</name>
    <name evidence="13" type="ordered locus">Isop_0373</name>
</gene>
<feature type="binding site" evidence="9">
    <location>
        <begin position="621"/>
        <end position="628"/>
    </location>
    <ligand>
        <name>ATP</name>
        <dbReference type="ChEBI" id="CHEBI:30616"/>
    </ligand>
</feature>
<keyword evidence="14" id="KW-1185">Reference proteome</keyword>
<dbReference type="Pfam" id="PF05188">
    <property type="entry name" value="MutS_II"/>
    <property type="match status" value="1"/>
</dbReference>
<dbReference type="AlphaFoldDB" id="E8QXY9"/>
<dbReference type="InterPro" id="IPR007861">
    <property type="entry name" value="DNA_mismatch_repair_MutS_clamp"/>
</dbReference>
<dbReference type="SUPFAM" id="SSF52540">
    <property type="entry name" value="P-loop containing nucleoside triphosphate hydrolases"/>
    <property type="match status" value="1"/>
</dbReference>
<evidence type="ECO:0000256" key="1">
    <source>
        <dbReference type="ARBA" id="ARBA00006271"/>
    </source>
</evidence>
<organism evidence="13 14">
    <name type="scientific">Isosphaera pallida (strain ATCC 43644 / DSM 9630 / IS1B)</name>
    <dbReference type="NCBI Taxonomy" id="575540"/>
    <lineage>
        <taxon>Bacteria</taxon>
        <taxon>Pseudomonadati</taxon>
        <taxon>Planctomycetota</taxon>
        <taxon>Planctomycetia</taxon>
        <taxon>Isosphaerales</taxon>
        <taxon>Isosphaeraceae</taxon>
        <taxon>Isosphaera</taxon>
    </lineage>
</organism>
<dbReference type="GO" id="GO:0005829">
    <property type="term" value="C:cytosol"/>
    <property type="evidence" value="ECO:0007669"/>
    <property type="project" value="TreeGrafter"/>
</dbReference>
<dbReference type="FunFam" id="3.40.50.300:FF:000870">
    <property type="entry name" value="MutS protein homolog 4"/>
    <property type="match status" value="1"/>
</dbReference>
<feature type="region of interest" description="Disordered" evidence="11">
    <location>
        <begin position="810"/>
        <end position="834"/>
    </location>
</feature>
<dbReference type="PANTHER" id="PTHR11361">
    <property type="entry name" value="DNA MISMATCH REPAIR PROTEIN MUTS FAMILY MEMBER"/>
    <property type="match status" value="1"/>
</dbReference>
<dbReference type="Pfam" id="PF00488">
    <property type="entry name" value="MutS_V"/>
    <property type="match status" value="1"/>
</dbReference>
<keyword evidence="3 9" id="KW-0547">Nucleotide-binding</keyword>
<protein>
    <recommendedName>
        <fullName evidence="2 9">DNA mismatch repair protein MutS</fullName>
    </recommendedName>
</protein>
<dbReference type="Pfam" id="PF05190">
    <property type="entry name" value="MutS_IV"/>
    <property type="match status" value="1"/>
</dbReference>
<sequence>MDAIADATPMMRQYRELKARDPEALLLFRMGDFYEMFGDDAERAGELLGLTVTSRDKGPNAVPMAGFPHPALESYLAKLVAAGVRAAVCEQVEDPKTAKGLVKREIVRIVTPGTLTDEALLDPRASNHLAAVVEVKGKLGLAWVELSTARFTLTSTHRLEIQDEIARLAPAELLIAETAVDAPWVRALRAAAPGMTITPRPSWDFLADQARQLLCEQFRVSTLSGFGVNDDAIEIQAAGALLAYLRETQKSALLHLRRLHVHRREEVLGLDETTRRGLELTRTLREGKRDGSLLHAIDLTVTPMGARLLAEWLNAPLTNLDALRRRHDAVGDLVEDAALREELRRGLATIQDLERLAGRMGTGRATPRDLVGLARSLAALPTLKARLTARRSAALRQLEAQLDLCPEIRQAIDETMVDDPPLALKEGGLIRDGFHPLLDELRDIASGGKSWIARFQAEQIRRTGIPSLKVGFNKVFGYYIEVTHQHQSKVPPDFIRKQTVKNAERYITAELKEYEDRVLRAEDQARELEYELFIQLRDRVAAEAPRLVQVGEALAQLDVLAALAELAARRGYRRPELVSEPILKIVAGRHPVLDILMPEGRFIPNDLDLGGDSGTILLLTGPNMAGKSTYIRQAAVLCILAQMGSFLPVKSATIGLVDRIFARVGASDELGRGQSTFMVEMTETANILHNATARSLVILDEIGRGTSTFDGVSLAWAIAEYLHDVIGCRALFATHYHELVDLETVKPGLRNANVSVLEQNGEIVFLHRIVPGGADQSYGIHVARLAGVPNPVLERAKAILAQLEAQHRRMGESAAHSHSDASRSSEGRAASGTTCTNASAAVAVPGLRRVKTGKGMQASLFAALPDPILDELAAVDPETLDPQAALDLIRRLKQLA</sequence>
<dbReference type="SUPFAM" id="SSF53150">
    <property type="entry name" value="DNA repair protein MutS, domain II"/>
    <property type="match status" value="1"/>
</dbReference>
<dbReference type="STRING" id="575540.Isop_0373"/>
<keyword evidence="6 9" id="KW-0238">DNA-binding</keyword>
<dbReference type="Pfam" id="PF01624">
    <property type="entry name" value="MutS_I"/>
    <property type="match status" value="1"/>
</dbReference>
<dbReference type="KEGG" id="ipa:Isop_0373"/>
<dbReference type="InterPro" id="IPR036187">
    <property type="entry name" value="DNA_mismatch_repair_MutS_sf"/>
</dbReference>
<evidence type="ECO:0000256" key="8">
    <source>
        <dbReference type="ARBA" id="ARBA00024647"/>
    </source>
</evidence>
<dbReference type="Gene3D" id="1.10.1420.10">
    <property type="match status" value="2"/>
</dbReference>
<dbReference type="SMART" id="SM00533">
    <property type="entry name" value="MUTSd"/>
    <property type="match status" value="1"/>
</dbReference>
<keyword evidence="5 9" id="KW-0067">ATP-binding</keyword>
<dbReference type="eggNOG" id="COG0249">
    <property type="taxonomic scope" value="Bacteria"/>
</dbReference>
<dbReference type="CDD" id="cd03284">
    <property type="entry name" value="ABC_MutS1"/>
    <property type="match status" value="1"/>
</dbReference>
<evidence type="ECO:0000256" key="3">
    <source>
        <dbReference type="ARBA" id="ARBA00022741"/>
    </source>
</evidence>
<dbReference type="InterPro" id="IPR007860">
    <property type="entry name" value="DNA_mmatch_repair_MutS_con_dom"/>
</dbReference>
<dbReference type="GO" id="GO:0140664">
    <property type="term" value="F:ATP-dependent DNA damage sensor activity"/>
    <property type="evidence" value="ECO:0007669"/>
    <property type="project" value="InterPro"/>
</dbReference>
<dbReference type="HAMAP" id="MF_00096">
    <property type="entry name" value="MutS"/>
    <property type="match status" value="1"/>
</dbReference>
<evidence type="ECO:0000256" key="10">
    <source>
        <dbReference type="RuleBase" id="RU003756"/>
    </source>
</evidence>
<dbReference type="PANTHER" id="PTHR11361:SF34">
    <property type="entry name" value="DNA MISMATCH REPAIR PROTEIN MSH1, MITOCHONDRIAL"/>
    <property type="match status" value="1"/>
</dbReference>
<dbReference type="InterPro" id="IPR036678">
    <property type="entry name" value="MutS_con_dom_sf"/>
</dbReference>
<evidence type="ECO:0000256" key="4">
    <source>
        <dbReference type="ARBA" id="ARBA00022763"/>
    </source>
</evidence>
<evidence type="ECO:0000313" key="13">
    <source>
        <dbReference type="EMBL" id="ADV60968.1"/>
    </source>
</evidence>
<dbReference type="Gene3D" id="3.30.420.110">
    <property type="entry name" value="MutS, connector domain"/>
    <property type="match status" value="1"/>
</dbReference>
<dbReference type="InterPro" id="IPR007696">
    <property type="entry name" value="DNA_mismatch_repair_MutS_core"/>
</dbReference>
<dbReference type="InParanoid" id="E8QXY9"/>
<dbReference type="Gene3D" id="3.40.50.300">
    <property type="entry name" value="P-loop containing nucleotide triphosphate hydrolases"/>
    <property type="match status" value="1"/>
</dbReference>
<comment type="similarity">
    <text evidence="1 9 10">Belongs to the DNA mismatch repair MutS family.</text>
</comment>
<reference evidence="13 14" key="1">
    <citation type="journal article" date="2011" name="Stand. Genomic Sci.">
        <title>Complete genome sequence of Isosphaera pallida type strain (IS1B).</title>
        <authorList>
            <consortium name="US DOE Joint Genome Institute (JGI-PGF)"/>
            <person name="Goker M."/>
            <person name="Cleland D."/>
            <person name="Saunders E."/>
            <person name="Lapidus A."/>
            <person name="Nolan M."/>
            <person name="Lucas S."/>
            <person name="Hammon N."/>
            <person name="Deshpande S."/>
            <person name="Cheng J.F."/>
            <person name="Tapia R."/>
            <person name="Han C."/>
            <person name="Goodwin L."/>
            <person name="Pitluck S."/>
            <person name="Liolios K."/>
            <person name="Pagani I."/>
            <person name="Ivanova N."/>
            <person name="Mavromatis K."/>
            <person name="Pati A."/>
            <person name="Chen A."/>
            <person name="Palaniappan K."/>
            <person name="Land M."/>
            <person name="Hauser L."/>
            <person name="Chang Y.J."/>
            <person name="Jeffries C.D."/>
            <person name="Detter J.C."/>
            <person name="Beck B."/>
            <person name="Woyke T."/>
            <person name="Bristow J."/>
            <person name="Eisen J.A."/>
            <person name="Markowitz V."/>
            <person name="Hugenholtz P."/>
            <person name="Kyrpides N.C."/>
            <person name="Klenk H.P."/>
        </authorList>
    </citation>
    <scope>NUCLEOTIDE SEQUENCE [LARGE SCALE GENOMIC DNA]</scope>
    <source>
        <strain evidence="14">ATCC 43644 / DSM 9630 / IS1B</strain>
    </source>
</reference>
<dbReference type="Gene3D" id="3.40.1170.10">
    <property type="entry name" value="DNA repair protein MutS, domain I"/>
    <property type="match status" value="1"/>
</dbReference>
<keyword evidence="4 9" id="KW-0227">DNA damage</keyword>
<dbReference type="GO" id="GO:0003684">
    <property type="term" value="F:damaged DNA binding"/>
    <property type="evidence" value="ECO:0007669"/>
    <property type="project" value="UniProtKB-UniRule"/>
</dbReference>
<keyword evidence="7 9" id="KW-0234">DNA repair</keyword>
<dbReference type="InterPro" id="IPR000432">
    <property type="entry name" value="DNA_mismatch_repair_MutS_C"/>
</dbReference>
<comment type="function">
    <text evidence="8 9">This protein is involved in the repair of mismatches in DNA. It is possible that it carries out the mismatch recognition step. This protein has a weak ATPase activity.</text>
</comment>
<evidence type="ECO:0000256" key="5">
    <source>
        <dbReference type="ARBA" id="ARBA00022840"/>
    </source>
</evidence>
<dbReference type="InterPro" id="IPR005748">
    <property type="entry name" value="DNA_mismatch_repair_MutS"/>
</dbReference>
<evidence type="ECO:0000259" key="12">
    <source>
        <dbReference type="PROSITE" id="PS00486"/>
    </source>
</evidence>
<evidence type="ECO:0000256" key="9">
    <source>
        <dbReference type="HAMAP-Rule" id="MF_00096"/>
    </source>
</evidence>
<dbReference type="FunFam" id="1.10.1420.10:FF:000001">
    <property type="entry name" value="DNA mismatch repair protein MutS"/>
    <property type="match status" value="1"/>
</dbReference>
<evidence type="ECO:0000313" key="14">
    <source>
        <dbReference type="Proteomes" id="UP000008631"/>
    </source>
</evidence>
<dbReference type="SMART" id="SM00534">
    <property type="entry name" value="MUTSac"/>
    <property type="match status" value="1"/>
</dbReference>
<accession>E8QXY9</accession>
<dbReference type="InterPro" id="IPR027417">
    <property type="entry name" value="P-loop_NTPase"/>
</dbReference>
<evidence type="ECO:0000256" key="7">
    <source>
        <dbReference type="ARBA" id="ARBA00023204"/>
    </source>
</evidence>
<dbReference type="InterPro" id="IPR045076">
    <property type="entry name" value="MutS"/>
</dbReference>
<dbReference type="PIRSF" id="PIRSF037677">
    <property type="entry name" value="DNA_mis_repair_Msh6"/>
    <property type="match status" value="1"/>
</dbReference>
<dbReference type="NCBIfam" id="NF003810">
    <property type="entry name" value="PRK05399.1"/>
    <property type="match status" value="1"/>
</dbReference>
<evidence type="ECO:0000256" key="2">
    <source>
        <dbReference type="ARBA" id="ARBA00021982"/>
    </source>
</evidence>